<evidence type="ECO:0000313" key="2">
    <source>
        <dbReference type="EMBL" id="KAK3740470.1"/>
    </source>
</evidence>
<comment type="caution">
    <text evidence="2">The sequence shown here is derived from an EMBL/GenBank/DDBJ whole genome shotgun (WGS) entry which is preliminary data.</text>
</comment>
<proteinExistence type="predicted"/>
<organism evidence="2 3">
    <name type="scientific">Elysia crispata</name>
    <name type="common">lettuce slug</name>
    <dbReference type="NCBI Taxonomy" id="231223"/>
    <lineage>
        <taxon>Eukaryota</taxon>
        <taxon>Metazoa</taxon>
        <taxon>Spiralia</taxon>
        <taxon>Lophotrochozoa</taxon>
        <taxon>Mollusca</taxon>
        <taxon>Gastropoda</taxon>
        <taxon>Heterobranchia</taxon>
        <taxon>Euthyneura</taxon>
        <taxon>Panpulmonata</taxon>
        <taxon>Sacoglossa</taxon>
        <taxon>Placobranchoidea</taxon>
        <taxon>Plakobranchidae</taxon>
        <taxon>Elysia</taxon>
    </lineage>
</organism>
<dbReference type="Proteomes" id="UP001283361">
    <property type="component" value="Unassembled WGS sequence"/>
</dbReference>
<keyword evidence="1" id="KW-0732">Signal</keyword>
<feature type="chain" id="PRO_5042094734" evidence="1">
    <location>
        <begin position="38"/>
        <end position="145"/>
    </location>
</feature>
<protein>
    <submittedName>
        <fullName evidence="2">Uncharacterized protein</fullName>
    </submittedName>
</protein>
<dbReference type="AlphaFoldDB" id="A0AAE1CW84"/>
<accession>A0AAE1CW84</accession>
<feature type="signal peptide" evidence="1">
    <location>
        <begin position="1"/>
        <end position="37"/>
    </location>
</feature>
<gene>
    <name evidence="2" type="ORF">RRG08_000457</name>
</gene>
<reference evidence="2" key="1">
    <citation type="journal article" date="2023" name="G3 (Bethesda)">
        <title>A reference genome for the long-term kleptoplast-retaining sea slug Elysia crispata morphotype clarki.</title>
        <authorList>
            <person name="Eastman K.E."/>
            <person name="Pendleton A.L."/>
            <person name="Shaikh M.A."/>
            <person name="Suttiyut T."/>
            <person name="Ogas R."/>
            <person name="Tomko P."/>
            <person name="Gavelis G."/>
            <person name="Widhalm J.R."/>
            <person name="Wisecaver J.H."/>
        </authorList>
    </citation>
    <scope>NUCLEOTIDE SEQUENCE</scope>
    <source>
        <strain evidence="2">ECLA1</strain>
    </source>
</reference>
<evidence type="ECO:0000313" key="3">
    <source>
        <dbReference type="Proteomes" id="UP001283361"/>
    </source>
</evidence>
<name>A0AAE1CW84_9GAST</name>
<evidence type="ECO:0000256" key="1">
    <source>
        <dbReference type="SAM" id="SignalP"/>
    </source>
</evidence>
<dbReference type="EMBL" id="JAWDGP010006468">
    <property type="protein sequence ID" value="KAK3740470.1"/>
    <property type="molecule type" value="Genomic_DNA"/>
</dbReference>
<sequence>MWQYSSGMAVAIIYHPPCFKTTLRILVTILLSPHLHALPPPALPPACMQMEPPIVSPCPVLATDAASSQYSDGYIRICLNRATNSYLRGIGLGVNSLQIDLGFPGLVEVVRPTSRISHVYDLLEPDVCPRLMVLSTTATELSQYQ</sequence>
<keyword evidence="3" id="KW-1185">Reference proteome</keyword>